<dbReference type="RefSeq" id="XP_004262068.1">
    <property type="nucleotide sequence ID" value="XM_004262020.1"/>
</dbReference>
<protein>
    <recommendedName>
        <fullName evidence="3">Leucine rich repeat containing protein BspA family protein</fullName>
    </recommendedName>
</protein>
<dbReference type="Pfam" id="PF13306">
    <property type="entry name" value="LRR_5"/>
    <property type="match status" value="5"/>
</dbReference>
<dbReference type="SUPFAM" id="SSF52058">
    <property type="entry name" value="L domain-like"/>
    <property type="match status" value="2"/>
</dbReference>
<dbReference type="KEGG" id="eiv:EIN_141390"/>
<dbReference type="AlphaFoldDB" id="A0A0A1UHG7"/>
<dbReference type="PANTHER" id="PTHR45661">
    <property type="entry name" value="SURFACE ANTIGEN"/>
    <property type="match status" value="1"/>
</dbReference>
<proteinExistence type="predicted"/>
<dbReference type="Gene3D" id="3.80.10.10">
    <property type="entry name" value="Ribonuclease Inhibitor"/>
    <property type="match status" value="3"/>
</dbReference>
<dbReference type="EMBL" id="KB206149">
    <property type="protein sequence ID" value="ELP95297.1"/>
    <property type="molecule type" value="Genomic_DNA"/>
</dbReference>
<dbReference type="InterPro" id="IPR032675">
    <property type="entry name" value="LRR_dom_sf"/>
</dbReference>
<dbReference type="Proteomes" id="UP000014680">
    <property type="component" value="Unassembled WGS sequence"/>
</dbReference>
<gene>
    <name evidence="1" type="ORF">EIN_141390</name>
</gene>
<dbReference type="InterPro" id="IPR026906">
    <property type="entry name" value="LRR_5"/>
</dbReference>
<organism evidence="1 2">
    <name type="scientific">Entamoeba invadens IP1</name>
    <dbReference type="NCBI Taxonomy" id="370355"/>
    <lineage>
        <taxon>Eukaryota</taxon>
        <taxon>Amoebozoa</taxon>
        <taxon>Evosea</taxon>
        <taxon>Archamoebae</taxon>
        <taxon>Mastigamoebida</taxon>
        <taxon>Entamoebidae</taxon>
        <taxon>Entamoeba</taxon>
    </lineage>
</organism>
<sequence>MQHIYGLEHVHDVYYKGFYNCCLLEELVLDDYTTVIENNLSGLTSLTKLVLPNDNMKIRYTPTSEETPILEKFGYTYDSVLYYFDSYNNHDMSDFKDVEKCKHPVEIFGNQCIQDIQTKITVPSNVTKISDNFFKSVNIEEVDLGAVCDIGDNFFGPSLVSVTLPTTLTHIGDYIFENCDKLKNVDLCGKLTFSGLVSVTEMVRLSRLNIKCSNVCLPRDMVSKYNFGNDLKISLTYSNKTSSLSSFVVPQNVERILRCAFCSCSNLSEIQFSSNLTSIEDDAFSDCISLREVQFPACLRRIGSAAFKRCGLTEITIPQSVTQIGDNVFYNNFLLQRATVPLILLNSSAVFCGCHSLKTVEVTQSIITDDFKRVKKVGKSLFSECFSLSEFEVPEGVEYIESFAFSRCSSLSKILIGKSVAKIQENCFEKCDSLSDIEIPSTVTYIGDFAFKECAKLERVKFTKIPLKMFSTVFDGCEQLKNIFIENQKIDEIEFAVSFSVSQSLKKNLVVCKRVVFEQNDVEKHLEIVKENKKSVGSVPDGVTELGDQCFRNYKKVNIIRVPKSVKKVGDFCFYKSLGVKNIKFEDKRSVKFSELAFGEK</sequence>
<evidence type="ECO:0000313" key="2">
    <source>
        <dbReference type="Proteomes" id="UP000014680"/>
    </source>
</evidence>
<keyword evidence="2" id="KW-1185">Reference proteome</keyword>
<dbReference type="VEuPathDB" id="AmoebaDB:EIN_141390"/>
<dbReference type="GeneID" id="14894286"/>
<dbReference type="PANTHER" id="PTHR45661:SF3">
    <property type="entry name" value="IG-LIKE DOMAIN-CONTAINING PROTEIN"/>
    <property type="match status" value="1"/>
</dbReference>
<dbReference type="InterPro" id="IPR053139">
    <property type="entry name" value="Surface_bspA-like"/>
</dbReference>
<accession>A0A0A1UHG7</accession>
<reference evidence="1 2" key="1">
    <citation type="submission" date="2012-10" db="EMBL/GenBank/DDBJ databases">
        <authorList>
            <person name="Zafar N."/>
            <person name="Inman J."/>
            <person name="Hall N."/>
            <person name="Lorenzi H."/>
            <person name="Caler E."/>
        </authorList>
    </citation>
    <scope>NUCLEOTIDE SEQUENCE [LARGE SCALE GENOMIC DNA]</scope>
    <source>
        <strain evidence="1 2">IP1</strain>
    </source>
</reference>
<name>A0A0A1UHG7_ENTIV</name>
<evidence type="ECO:0000313" key="1">
    <source>
        <dbReference type="EMBL" id="ELP95297.1"/>
    </source>
</evidence>
<evidence type="ECO:0008006" key="3">
    <source>
        <dbReference type="Google" id="ProtNLM"/>
    </source>
</evidence>